<sequence length="387" mass="43446">MRLLQPLSLCFDAGINPDFGACTSRQCGCEVMEWSWHTCQSIVGKLWSTSKLSHSDKATLKEERSEMWGAARAALHISASVACCGRDDLGYTWTRWRPSYGGHRGRPVMNGPDWAIRFLNEHYDAHDPIAVADTFTMLSQSRDIHQWADSPAFVGAIIHAMEAEQPTQVRHTALRTAWEIRNAPGFPRDAIRGLLPDFIAALHSAVTTNLGPPDNTTITDFADRFTDEDRDLCYLQIIYTLTQNSDGVHDDQLREAGHFNRCLVVAKHTRDKFDILSVYLIAIVETLEARGINRGFLDAFDPDLRSRHHTSAWVRLSCLPVHKIQEHEQALPAIIASLHRCRGANANAVPRDWVQEVHSKLRGNKPDAPVIGLLAELLASWAKDQVY</sequence>
<reference evidence="1" key="1">
    <citation type="journal article" date="2021" name="New Phytol.">
        <title>Evolutionary innovations through gain and loss of genes in the ectomycorrhizal Boletales.</title>
        <authorList>
            <person name="Wu G."/>
            <person name="Miyauchi S."/>
            <person name="Morin E."/>
            <person name="Kuo A."/>
            <person name="Drula E."/>
            <person name="Varga T."/>
            <person name="Kohler A."/>
            <person name="Feng B."/>
            <person name="Cao Y."/>
            <person name="Lipzen A."/>
            <person name="Daum C."/>
            <person name="Hundley H."/>
            <person name="Pangilinan J."/>
            <person name="Johnson J."/>
            <person name="Barry K."/>
            <person name="LaButti K."/>
            <person name="Ng V."/>
            <person name="Ahrendt S."/>
            <person name="Min B."/>
            <person name="Choi I.G."/>
            <person name="Park H."/>
            <person name="Plett J.M."/>
            <person name="Magnuson J."/>
            <person name="Spatafora J.W."/>
            <person name="Nagy L.G."/>
            <person name="Henrissat B."/>
            <person name="Grigoriev I.V."/>
            <person name="Yang Z.L."/>
            <person name="Xu J."/>
            <person name="Martin F.M."/>
        </authorList>
    </citation>
    <scope>NUCLEOTIDE SEQUENCE</scope>
    <source>
        <strain evidence="1">KUC20120723A-06</strain>
    </source>
</reference>
<name>A0ACB8AYP9_9AGAM</name>
<evidence type="ECO:0000313" key="2">
    <source>
        <dbReference type="Proteomes" id="UP000790709"/>
    </source>
</evidence>
<dbReference type="Proteomes" id="UP000790709">
    <property type="component" value="Unassembled WGS sequence"/>
</dbReference>
<evidence type="ECO:0000313" key="1">
    <source>
        <dbReference type="EMBL" id="KAH7917567.1"/>
    </source>
</evidence>
<comment type="caution">
    <text evidence="1">The sequence shown here is derived from an EMBL/GenBank/DDBJ whole genome shotgun (WGS) entry which is preliminary data.</text>
</comment>
<protein>
    <submittedName>
        <fullName evidence="1">Uncharacterized protein</fullName>
    </submittedName>
</protein>
<dbReference type="EMBL" id="MU267010">
    <property type="protein sequence ID" value="KAH7917567.1"/>
    <property type="molecule type" value="Genomic_DNA"/>
</dbReference>
<proteinExistence type="predicted"/>
<organism evidence="1 2">
    <name type="scientific">Leucogyrophana mollusca</name>
    <dbReference type="NCBI Taxonomy" id="85980"/>
    <lineage>
        <taxon>Eukaryota</taxon>
        <taxon>Fungi</taxon>
        <taxon>Dikarya</taxon>
        <taxon>Basidiomycota</taxon>
        <taxon>Agaricomycotina</taxon>
        <taxon>Agaricomycetes</taxon>
        <taxon>Agaricomycetidae</taxon>
        <taxon>Boletales</taxon>
        <taxon>Boletales incertae sedis</taxon>
        <taxon>Leucogyrophana</taxon>
    </lineage>
</organism>
<keyword evidence="2" id="KW-1185">Reference proteome</keyword>
<accession>A0ACB8AYP9</accession>
<gene>
    <name evidence="1" type="ORF">BV22DRAFT_934239</name>
</gene>